<dbReference type="Pfam" id="PF22515">
    <property type="entry name" value="DUF6996"/>
    <property type="match status" value="1"/>
</dbReference>
<feature type="domain" description="DUF7226" evidence="3">
    <location>
        <begin position="310"/>
        <end position="444"/>
    </location>
</feature>
<dbReference type="OrthoDB" id="9774819at2"/>
<dbReference type="InterPro" id="IPR054265">
    <property type="entry name" value="DUF6996"/>
</dbReference>
<reference evidence="4 6" key="1">
    <citation type="submission" date="2014-08" db="EMBL/GenBank/DDBJ databases">
        <title>Complete genome sequence of Corynebacterium flavescens OJ8(T)(=DSM 20296(T)), isolated from cheese.</title>
        <authorList>
            <person name="Ruckert C."/>
            <person name="Albersmeier A."/>
            <person name="Winkler A."/>
            <person name="Kalinowski J."/>
        </authorList>
    </citation>
    <scope>NUCLEOTIDE SEQUENCE [LARGE SCALE GENOMIC DNA]</scope>
    <source>
        <strain evidence="4 6">OJ8</strain>
    </source>
</reference>
<dbReference type="KEGG" id="cfc:CFLV_09160"/>
<accession>A0A1L7CND8</accession>
<reference evidence="5 7" key="2">
    <citation type="submission" date="2019-06" db="EMBL/GenBank/DDBJ databases">
        <title>Whole genome shotgun sequence of Corynebacterium flavescens NBRC 14136.</title>
        <authorList>
            <person name="Hosoyama A."/>
            <person name="Uohara A."/>
            <person name="Ohji S."/>
            <person name="Ichikawa N."/>
        </authorList>
    </citation>
    <scope>NUCLEOTIDE SEQUENCE [LARGE SCALE GENOMIC DNA]</scope>
    <source>
        <strain evidence="5 7">NBRC 14136</strain>
    </source>
</reference>
<name>A0A1L7CND8_CORFL</name>
<evidence type="ECO:0000259" key="2">
    <source>
        <dbReference type="Pfam" id="PF22518"/>
    </source>
</evidence>
<dbReference type="InterPro" id="IPR055650">
    <property type="entry name" value="DUF7226"/>
</dbReference>
<dbReference type="Pfam" id="PF22518">
    <property type="entry name" value="DUF6997"/>
    <property type="match status" value="1"/>
</dbReference>
<dbReference type="GeneID" id="82880868"/>
<organism evidence="4 6">
    <name type="scientific">Corynebacterium flavescens</name>
    <dbReference type="NCBI Taxonomy" id="28028"/>
    <lineage>
        <taxon>Bacteria</taxon>
        <taxon>Bacillati</taxon>
        <taxon>Actinomycetota</taxon>
        <taxon>Actinomycetes</taxon>
        <taxon>Mycobacteriales</taxon>
        <taxon>Corynebacteriaceae</taxon>
        <taxon>Corynebacterium</taxon>
    </lineage>
</organism>
<feature type="domain" description="DUF6997" evidence="2">
    <location>
        <begin position="97"/>
        <end position="266"/>
    </location>
</feature>
<evidence type="ECO:0000313" key="7">
    <source>
        <dbReference type="Proteomes" id="UP000315353"/>
    </source>
</evidence>
<evidence type="ECO:0000313" key="4">
    <source>
        <dbReference type="EMBL" id="APT87338.1"/>
    </source>
</evidence>
<evidence type="ECO:0000259" key="3">
    <source>
        <dbReference type="Pfam" id="PF23871"/>
    </source>
</evidence>
<dbReference type="AlphaFoldDB" id="A0A1L7CND8"/>
<evidence type="ECO:0000259" key="1">
    <source>
        <dbReference type="Pfam" id="PF22515"/>
    </source>
</evidence>
<evidence type="ECO:0000313" key="6">
    <source>
        <dbReference type="Proteomes" id="UP000185479"/>
    </source>
</evidence>
<dbReference type="Proteomes" id="UP000185479">
    <property type="component" value="Chromosome"/>
</dbReference>
<dbReference type="EMBL" id="CP009246">
    <property type="protein sequence ID" value="APT87338.1"/>
    <property type="molecule type" value="Genomic_DNA"/>
</dbReference>
<sequence length="452" mass="50615">MGDNREEEYLRRRFEVPAGQALGLNDIGWLRTFDAKLSSEISTAGFARVSAQELKALSGREPRLMAKHDFSTSRPWIFEDLGLSILPLSRSSYLIGPFNLYERFPVSAGVLRTLAIPSGIESLDFSALRSEALVLSAAALSGMIEDFIGGSRLVPTVAGRMSTGRLPLHLREMGKHFTVDRAQMEIDAGFESPEHLVLVEAKNHITADFNIRQLYFPYLRFSRELSKEVIPLYLVYSNGVFHLYRYTFTDPEDFRSIRLAASTRYVLGDSAVSIDSLRTLLDRIKPRTHPRSQHQGQARIPFPQADSFARVVSLCELLLDKDLDKTAIHAHYGFTPRQADYYVNAGRYLGLIDLEGSVARLTALGRSIMETPSRDDRNLALVEVMAGDEVFHAVLEGVVAKQRGPQRSDVLAIMESSALEMSSSTLKRRAGTVMAWAHWVWDLVAPRQLKLA</sequence>
<dbReference type="EMBL" id="BJNB01000035">
    <property type="protein sequence ID" value="GEB98447.1"/>
    <property type="molecule type" value="Genomic_DNA"/>
</dbReference>
<dbReference type="Pfam" id="PF23871">
    <property type="entry name" value="DUF7226"/>
    <property type="match status" value="1"/>
</dbReference>
<dbReference type="REBASE" id="182300">
    <property type="entry name" value="Cfa20296ORF9155P"/>
</dbReference>
<dbReference type="RefSeq" id="WP_075730258.1">
    <property type="nucleotide sequence ID" value="NZ_BJNB01000035.1"/>
</dbReference>
<proteinExistence type="predicted"/>
<dbReference type="InterPro" id="IPR054266">
    <property type="entry name" value="DUF6997"/>
</dbReference>
<protein>
    <submittedName>
        <fullName evidence="4">Uncharacterized protein</fullName>
    </submittedName>
</protein>
<gene>
    <name evidence="5" type="ORF">CFL01nite_19420</name>
    <name evidence="4" type="ORF">CFLV_09160</name>
</gene>
<evidence type="ECO:0000313" key="5">
    <source>
        <dbReference type="EMBL" id="GEB98447.1"/>
    </source>
</evidence>
<dbReference type="Proteomes" id="UP000315353">
    <property type="component" value="Unassembled WGS sequence"/>
</dbReference>
<feature type="domain" description="DUF6996" evidence="1">
    <location>
        <begin position="26"/>
        <end position="95"/>
    </location>
</feature>
<keyword evidence="6" id="KW-1185">Reference proteome</keyword>